<gene>
    <name evidence="2" type="ORF">ELAC_0278</name>
</gene>
<accession>A0A0H5DQ39</accession>
<keyword evidence="3" id="KW-1185">Reference proteome</keyword>
<feature type="transmembrane region" description="Helical" evidence="1">
    <location>
        <begin position="12"/>
        <end position="31"/>
    </location>
</feature>
<proteinExistence type="predicted"/>
<evidence type="ECO:0000256" key="1">
    <source>
        <dbReference type="SAM" id="Phobius"/>
    </source>
</evidence>
<evidence type="ECO:0000313" key="3">
    <source>
        <dbReference type="Proteomes" id="UP000220251"/>
    </source>
</evidence>
<dbReference type="Proteomes" id="UP000220251">
    <property type="component" value="Unassembled WGS sequence"/>
</dbReference>
<dbReference type="EMBL" id="CWGJ01000005">
    <property type="protein sequence ID" value="CRX37639.1"/>
    <property type="molecule type" value="Genomic_DNA"/>
</dbReference>
<evidence type="ECO:0000313" key="2">
    <source>
        <dbReference type="EMBL" id="CRX37639.1"/>
    </source>
</evidence>
<reference evidence="3" key="1">
    <citation type="submission" date="2015-06" db="EMBL/GenBank/DDBJ databases">
        <authorList>
            <person name="Bertelli C."/>
        </authorList>
    </citation>
    <scope>NUCLEOTIDE SEQUENCE [LARGE SCALE GENOMIC DNA]</scope>
    <source>
        <strain evidence="3">CRIB-30</strain>
    </source>
</reference>
<name>A0A0H5DQ39_9BACT</name>
<protein>
    <submittedName>
        <fullName evidence="2">Uncharacterized protein</fullName>
    </submittedName>
</protein>
<keyword evidence="1" id="KW-0812">Transmembrane</keyword>
<organism evidence="2 3">
    <name type="scientific">Estrella lausannensis</name>
    <dbReference type="NCBI Taxonomy" id="483423"/>
    <lineage>
        <taxon>Bacteria</taxon>
        <taxon>Pseudomonadati</taxon>
        <taxon>Chlamydiota</taxon>
        <taxon>Chlamydiia</taxon>
        <taxon>Parachlamydiales</taxon>
        <taxon>Candidatus Criblamydiaceae</taxon>
        <taxon>Estrella</taxon>
    </lineage>
</organism>
<dbReference type="AlphaFoldDB" id="A0A0H5DQ39"/>
<sequence>MIQVSLESAITLYFVITTLMIALPWVYFLLLKKKRTKPFSPVKLHRCEYCLSSFLDAEARKIPRCPTCGSYNTPSNS</sequence>
<keyword evidence="1" id="KW-1133">Transmembrane helix</keyword>
<keyword evidence="1" id="KW-0472">Membrane</keyword>